<organism evidence="3 4">
    <name type="scientific">Halopolyspora algeriensis</name>
    <dbReference type="NCBI Taxonomy" id="1500506"/>
    <lineage>
        <taxon>Bacteria</taxon>
        <taxon>Bacillati</taxon>
        <taxon>Actinomycetota</taxon>
        <taxon>Actinomycetes</taxon>
        <taxon>Actinomycetes incertae sedis</taxon>
        <taxon>Halopolyspora</taxon>
    </lineage>
</organism>
<protein>
    <submittedName>
        <fullName evidence="3">Uncharacterized protein</fullName>
    </submittedName>
</protein>
<dbReference type="AlphaFoldDB" id="A0A368W214"/>
<feature type="compositionally biased region" description="Polar residues" evidence="1">
    <location>
        <begin position="184"/>
        <end position="196"/>
    </location>
</feature>
<comment type="caution">
    <text evidence="3">The sequence shown here is derived from an EMBL/GenBank/DDBJ whole genome shotgun (WGS) entry which is preliminary data.</text>
</comment>
<dbReference type="Proteomes" id="UP000253495">
    <property type="component" value="Unassembled WGS sequence"/>
</dbReference>
<feature type="transmembrane region" description="Helical" evidence="2">
    <location>
        <begin position="125"/>
        <end position="144"/>
    </location>
</feature>
<keyword evidence="2" id="KW-0812">Transmembrane</keyword>
<evidence type="ECO:0000313" key="3">
    <source>
        <dbReference type="EMBL" id="RCW47244.1"/>
    </source>
</evidence>
<proteinExistence type="predicted"/>
<keyword evidence="2" id="KW-1133">Transmembrane helix</keyword>
<reference evidence="3 4" key="1">
    <citation type="submission" date="2018-07" db="EMBL/GenBank/DDBJ databases">
        <title>Genomic Encyclopedia of Type Strains, Phase III (KMG-III): the genomes of soil and plant-associated and newly described type strains.</title>
        <authorList>
            <person name="Whitman W."/>
        </authorList>
    </citation>
    <scope>NUCLEOTIDE SEQUENCE [LARGE SCALE GENOMIC DNA]</scope>
    <source>
        <strain evidence="3 4">CECT 8575</strain>
    </source>
</reference>
<feature type="region of interest" description="Disordered" evidence="1">
    <location>
        <begin position="150"/>
        <end position="196"/>
    </location>
</feature>
<evidence type="ECO:0000256" key="2">
    <source>
        <dbReference type="SAM" id="Phobius"/>
    </source>
</evidence>
<dbReference type="EMBL" id="QPJC01000001">
    <property type="protein sequence ID" value="RCW47244.1"/>
    <property type="molecule type" value="Genomic_DNA"/>
</dbReference>
<feature type="region of interest" description="Disordered" evidence="1">
    <location>
        <begin position="69"/>
        <end position="122"/>
    </location>
</feature>
<gene>
    <name evidence="3" type="ORF">DFQ14_101592</name>
</gene>
<feature type="compositionally biased region" description="Basic and acidic residues" evidence="1">
    <location>
        <begin position="156"/>
        <end position="167"/>
    </location>
</feature>
<accession>A0A368W214</accession>
<dbReference type="OrthoDB" id="5187283at2"/>
<name>A0A368W214_9ACTN</name>
<keyword evidence="2" id="KW-0472">Membrane</keyword>
<evidence type="ECO:0000313" key="4">
    <source>
        <dbReference type="Proteomes" id="UP000253495"/>
    </source>
</evidence>
<feature type="compositionally biased region" description="Basic residues" evidence="1">
    <location>
        <begin position="80"/>
        <end position="99"/>
    </location>
</feature>
<evidence type="ECO:0000256" key="1">
    <source>
        <dbReference type="SAM" id="MobiDB-lite"/>
    </source>
</evidence>
<keyword evidence="4" id="KW-1185">Reference proteome</keyword>
<dbReference type="RefSeq" id="WP_114451401.1">
    <property type="nucleotide sequence ID" value="NZ_QPJC01000001.1"/>
</dbReference>
<sequence>MDEVTAMSRAGENVGKAVGTGVRNARHGAVRASKAGAEIYRQAALLAEQELASRGISTDDLQERFMQRATSMPGKESAGKGKKARKNWDKKKAKSRKQLAKNAKAARKEMAVRSGATKPKGRRKWPWVLLALAGLAGAAAAVLMRRPEEMPVAQAEHNRFPGHDADGSHSNGSTEPARGDGQVTGETTALRPNTEQ</sequence>